<organism evidence="2 3">
    <name type="scientific">Folsomia candida</name>
    <name type="common">Springtail</name>
    <dbReference type="NCBI Taxonomy" id="158441"/>
    <lineage>
        <taxon>Eukaryota</taxon>
        <taxon>Metazoa</taxon>
        <taxon>Ecdysozoa</taxon>
        <taxon>Arthropoda</taxon>
        <taxon>Hexapoda</taxon>
        <taxon>Collembola</taxon>
        <taxon>Entomobryomorpha</taxon>
        <taxon>Isotomoidea</taxon>
        <taxon>Isotomidae</taxon>
        <taxon>Proisotominae</taxon>
        <taxon>Folsomia</taxon>
    </lineage>
</organism>
<evidence type="ECO:0000313" key="2">
    <source>
        <dbReference type="EMBL" id="OXA55251.1"/>
    </source>
</evidence>
<keyword evidence="3" id="KW-1185">Reference proteome</keyword>
<gene>
    <name evidence="2" type="ORF">Fcan01_09843</name>
</gene>
<feature type="signal peptide" evidence="1">
    <location>
        <begin position="1"/>
        <end position="23"/>
    </location>
</feature>
<protein>
    <submittedName>
        <fullName evidence="2">Cytoplasmic dynein 2 heavy chain 1</fullName>
    </submittedName>
</protein>
<sequence length="156" mass="18087">MRQISVIVGIVVLGILAVSTVEARYRGQLGPNIPELLHKVYGEVGRDRFHNIWKEFRNSDQQDDFLMSDLSDEELAQLGTDFERLGNILAKDPTLVDLYADFEQNLNIDAFNAMDEKLNNSHTWWGRIKFFLYRKMEKLADEMKGQRHSNNNINSL</sequence>
<reference evidence="2 3" key="1">
    <citation type="submission" date="2015-12" db="EMBL/GenBank/DDBJ databases">
        <title>The genome of Folsomia candida.</title>
        <authorList>
            <person name="Faddeeva A."/>
            <person name="Derks M.F."/>
            <person name="Anvar Y."/>
            <person name="Smit S."/>
            <person name="Van Straalen N."/>
            <person name="Roelofs D."/>
        </authorList>
    </citation>
    <scope>NUCLEOTIDE SEQUENCE [LARGE SCALE GENOMIC DNA]</scope>
    <source>
        <strain evidence="2 3">VU population</strain>
        <tissue evidence="2">Whole body</tissue>
    </source>
</reference>
<dbReference type="OMA" id="ARHIHTI"/>
<dbReference type="OrthoDB" id="10440682at2759"/>
<evidence type="ECO:0000313" key="3">
    <source>
        <dbReference type="Proteomes" id="UP000198287"/>
    </source>
</evidence>
<comment type="caution">
    <text evidence="2">The sequence shown here is derived from an EMBL/GenBank/DDBJ whole genome shotgun (WGS) entry which is preliminary data.</text>
</comment>
<dbReference type="EMBL" id="LNIX01000004">
    <property type="protein sequence ID" value="OXA55251.1"/>
    <property type="molecule type" value="Genomic_DNA"/>
</dbReference>
<proteinExistence type="predicted"/>
<accession>A0A226EEJ1</accession>
<evidence type="ECO:0000256" key="1">
    <source>
        <dbReference type="SAM" id="SignalP"/>
    </source>
</evidence>
<keyword evidence="1" id="KW-0732">Signal</keyword>
<name>A0A226EEJ1_FOLCA</name>
<dbReference type="Proteomes" id="UP000198287">
    <property type="component" value="Unassembled WGS sequence"/>
</dbReference>
<feature type="chain" id="PRO_5012556329" evidence="1">
    <location>
        <begin position="24"/>
        <end position="156"/>
    </location>
</feature>
<dbReference type="AlphaFoldDB" id="A0A226EEJ1"/>